<comment type="caution">
    <text evidence="1">The sequence shown here is derived from an EMBL/GenBank/DDBJ whole genome shotgun (WGS) entry which is preliminary data.</text>
</comment>
<reference evidence="1 2" key="2">
    <citation type="journal article" date="2022" name="Mol. Ecol. Resour.">
        <title>The genomes of chicory, endive, great burdock and yacon provide insights into Asteraceae paleo-polyploidization history and plant inulin production.</title>
        <authorList>
            <person name="Fan W."/>
            <person name="Wang S."/>
            <person name="Wang H."/>
            <person name="Wang A."/>
            <person name="Jiang F."/>
            <person name="Liu H."/>
            <person name="Zhao H."/>
            <person name="Xu D."/>
            <person name="Zhang Y."/>
        </authorList>
    </citation>
    <scope>NUCLEOTIDE SEQUENCE [LARGE SCALE GENOMIC DNA]</scope>
    <source>
        <strain evidence="2">cv. Yunnan</strain>
        <tissue evidence="1">Leaves</tissue>
    </source>
</reference>
<accession>A0ACB9E746</accession>
<keyword evidence="2" id="KW-1185">Reference proteome</keyword>
<organism evidence="1 2">
    <name type="scientific">Smallanthus sonchifolius</name>
    <dbReference type="NCBI Taxonomy" id="185202"/>
    <lineage>
        <taxon>Eukaryota</taxon>
        <taxon>Viridiplantae</taxon>
        <taxon>Streptophyta</taxon>
        <taxon>Embryophyta</taxon>
        <taxon>Tracheophyta</taxon>
        <taxon>Spermatophyta</taxon>
        <taxon>Magnoliopsida</taxon>
        <taxon>eudicotyledons</taxon>
        <taxon>Gunneridae</taxon>
        <taxon>Pentapetalae</taxon>
        <taxon>asterids</taxon>
        <taxon>campanulids</taxon>
        <taxon>Asterales</taxon>
        <taxon>Asteraceae</taxon>
        <taxon>Asteroideae</taxon>
        <taxon>Heliantheae alliance</taxon>
        <taxon>Millerieae</taxon>
        <taxon>Smallanthus</taxon>
    </lineage>
</organism>
<gene>
    <name evidence="1" type="ORF">L1987_54585</name>
</gene>
<sequence length="138" mass="15531">MKDTYLIGHVGLRRRSRAMYLRSDPLAWQEFYVTDLNPRSEDSILPSSPVHNQEAIIIHLAMSGSVVPMRMLETDSIESVKLRIHSYKGFVVKNHKLVCGGRELSRSNSLVKDYGVGDGNVVHLVVRISDLQVISVKT</sequence>
<protein>
    <submittedName>
        <fullName evidence="1">Uncharacterized protein</fullName>
    </submittedName>
</protein>
<evidence type="ECO:0000313" key="2">
    <source>
        <dbReference type="Proteomes" id="UP001056120"/>
    </source>
</evidence>
<evidence type="ECO:0000313" key="1">
    <source>
        <dbReference type="EMBL" id="KAI3754794.1"/>
    </source>
</evidence>
<name>A0ACB9E746_9ASTR</name>
<dbReference type="Proteomes" id="UP001056120">
    <property type="component" value="Linkage Group LG18"/>
</dbReference>
<dbReference type="EMBL" id="CM042035">
    <property type="protein sequence ID" value="KAI3754794.1"/>
    <property type="molecule type" value="Genomic_DNA"/>
</dbReference>
<reference evidence="2" key="1">
    <citation type="journal article" date="2022" name="Mol. Ecol. Resour.">
        <title>The genomes of chicory, endive, great burdock and yacon provide insights into Asteraceae palaeo-polyploidization history and plant inulin production.</title>
        <authorList>
            <person name="Fan W."/>
            <person name="Wang S."/>
            <person name="Wang H."/>
            <person name="Wang A."/>
            <person name="Jiang F."/>
            <person name="Liu H."/>
            <person name="Zhao H."/>
            <person name="Xu D."/>
            <person name="Zhang Y."/>
        </authorList>
    </citation>
    <scope>NUCLEOTIDE SEQUENCE [LARGE SCALE GENOMIC DNA]</scope>
    <source>
        <strain evidence="2">cv. Yunnan</strain>
    </source>
</reference>
<proteinExistence type="predicted"/>